<keyword evidence="3" id="KW-1185">Reference proteome</keyword>
<feature type="domain" description="BioF2-like acetyltransferase" evidence="1">
    <location>
        <begin position="207"/>
        <end position="351"/>
    </location>
</feature>
<evidence type="ECO:0000313" key="3">
    <source>
        <dbReference type="Proteomes" id="UP001596052"/>
    </source>
</evidence>
<protein>
    <submittedName>
        <fullName evidence="2">GNAT family N-acetyltransferase</fullName>
    </submittedName>
</protein>
<dbReference type="Pfam" id="PF13480">
    <property type="entry name" value="Acetyltransf_6"/>
    <property type="match status" value="1"/>
</dbReference>
<evidence type="ECO:0000313" key="2">
    <source>
        <dbReference type="EMBL" id="MFC5458065.1"/>
    </source>
</evidence>
<reference evidence="3" key="1">
    <citation type="journal article" date="2019" name="Int. J. Syst. Evol. Microbiol.">
        <title>The Global Catalogue of Microorganisms (GCM) 10K type strain sequencing project: providing services to taxonomists for standard genome sequencing and annotation.</title>
        <authorList>
            <consortium name="The Broad Institute Genomics Platform"/>
            <consortium name="The Broad Institute Genome Sequencing Center for Infectious Disease"/>
            <person name="Wu L."/>
            <person name="Ma J."/>
        </authorList>
    </citation>
    <scope>NUCLEOTIDE SEQUENCE [LARGE SCALE GENOMIC DNA]</scope>
    <source>
        <strain evidence="3">CGMCC 4.1469</strain>
    </source>
</reference>
<gene>
    <name evidence="2" type="ORF">ACFQDI_24560</name>
</gene>
<proteinExistence type="predicted"/>
<dbReference type="SUPFAM" id="SSF55729">
    <property type="entry name" value="Acyl-CoA N-acyltransferases (Nat)"/>
    <property type="match status" value="1"/>
</dbReference>
<dbReference type="RefSeq" id="WP_377172026.1">
    <property type="nucleotide sequence ID" value="NZ_JBHSMQ010000015.1"/>
</dbReference>
<dbReference type="InterPro" id="IPR016181">
    <property type="entry name" value="Acyl_CoA_acyltransferase"/>
</dbReference>
<evidence type="ECO:0000259" key="1">
    <source>
        <dbReference type="Pfam" id="PF13480"/>
    </source>
</evidence>
<dbReference type="InterPro" id="IPR038740">
    <property type="entry name" value="BioF2-like_GNAT_dom"/>
</dbReference>
<dbReference type="Proteomes" id="UP001596052">
    <property type="component" value="Unassembled WGS sequence"/>
</dbReference>
<accession>A0ABW0KXY1</accession>
<name>A0ABW0KXY1_9BACT</name>
<dbReference type="EMBL" id="JBHSMQ010000015">
    <property type="protein sequence ID" value="MFC5458065.1"/>
    <property type="molecule type" value="Genomic_DNA"/>
</dbReference>
<dbReference type="Gene3D" id="3.40.630.30">
    <property type="match status" value="1"/>
</dbReference>
<sequence length="399" mass="45766">MTSLMLGSNLRRTAPHAAAAPRRGVLTLEIVRDEAGFLALQPFWDVLVEKMATRSPFVRWDWMSLWWEECRKEARLAIGVLRDAAGVPQAIAPLMLASEPDSVRKHLVTLAFLAGFGEAHGERLDLIVPAGQEDELTPQLCGVFKLLMPECDNVRLNHLPEESPNRPHLLAALQESFSHAGVLNRQIGRYINLPASWEEYEARHSSKWRNLLRRCRRAFTAEHAGTASHAGERMTVDDTMKEFRVLHAMQWAEGVSSFTTEASWRFHQRLAARWLPQQRAWMPILEADGKLVAALYGFVEREEFFQYQSGWERALAKISPGKLVIRWTVDCCIQRGLRVFDMLPSDYEYKRQWCDGERWLLDLEGFNPTSWRSRAFTALRTVRRWLPRRSSSAAALTAE</sequence>
<organism evidence="2 3">
    <name type="scientific">Prosthecobacter fluviatilis</name>
    <dbReference type="NCBI Taxonomy" id="445931"/>
    <lineage>
        <taxon>Bacteria</taxon>
        <taxon>Pseudomonadati</taxon>
        <taxon>Verrucomicrobiota</taxon>
        <taxon>Verrucomicrobiia</taxon>
        <taxon>Verrucomicrobiales</taxon>
        <taxon>Verrucomicrobiaceae</taxon>
        <taxon>Prosthecobacter</taxon>
    </lineage>
</organism>
<comment type="caution">
    <text evidence="2">The sequence shown here is derived from an EMBL/GenBank/DDBJ whole genome shotgun (WGS) entry which is preliminary data.</text>
</comment>